<organism evidence="3 4">
    <name type="scientific">Paenibacillus glycinis</name>
    <dbReference type="NCBI Taxonomy" id="2697035"/>
    <lineage>
        <taxon>Bacteria</taxon>
        <taxon>Bacillati</taxon>
        <taxon>Bacillota</taxon>
        <taxon>Bacilli</taxon>
        <taxon>Bacillales</taxon>
        <taxon>Paenibacillaceae</taxon>
        <taxon>Paenibacillus</taxon>
    </lineage>
</organism>
<feature type="domain" description="GH16" evidence="2">
    <location>
        <begin position="777"/>
        <end position="1073"/>
    </location>
</feature>
<keyword evidence="4" id="KW-1185">Reference proteome</keyword>
<accession>A0ABW9XZK8</accession>
<dbReference type="InterPro" id="IPR010502">
    <property type="entry name" value="Carb-bd_dom_fam9"/>
</dbReference>
<protein>
    <recommendedName>
        <fullName evidence="2">GH16 domain-containing protein</fullName>
    </recommendedName>
</protein>
<comment type="similarity">
    <text evidence="1">Belongs to the glycosyl hydrolase 16 family.</text>
</comment>
<dbReference type="Gene3D" id="2.60.40.1190">
    <property type="match status" value="1"/>
</dbReference>
<name>A0ABW9XZK8_9BACL</name>
<dbReference type="SUPFAM" id="SSF49344">
    <property type="entry name" value="CBD9-like"/>
    <property type="match status" value="1"/>
</dbReference>
<proteinExistence type="inferred from homology"/>
<dbReference type="EMBL" id="JAAAMV010000029">
    <property type="protein sequence ID" value="NBD27689.1"/>
    <property type="molecule type" value="Genomic_DNA"/>
</dbReference>
<evidence type="ECO:0000256" key="1">
    <source>
        <dbReference type="ARBA" id="ARBA00006865"/>
    </source>
</evidence>
<dbReference type="PANTHER" id="PTHR10963:SF55">
    <property type="entry name" value="GLYCOSIDE HYDROLASE FAMILY 16 PROTEIN"/>
    <property type="match status" value="1"/>
</dbReference>
<gene>
    <name evidence="3" type="ORF">GT019_27770</name>
</gene>
<dbReference type="Gene3D" id="2.60.120.260">
    <property type="entry name" value="Galactose-binding domain-like"/>
    <property type="match status" value="4"/>
</dbReference>
<evidence type="ECO:0000313" key="3">
    <source>
        <dbReference type="EMBL" id="NBD27689.1"/>
    </source>
</evidence>
<dbReference type="CDD" id="cd09621">
    <property type="entry name" value="CBM9_like_5"/>
    <property type="match status" value="1"/>
</dbReference>
<reference evidence="3 4" key="1">
    <citation type="submission" date="2020-01" db="EMBL/GenBank/DDBJ databases">
        <title>Paenibacillus soybeanensis sp. nov. isolated from the nodules of soybean (Glycine max(L.) Merr).</title>
        <authorList>
            <person name="Wang H."/>
        </authorList>
    </citation>
    <scope>NUCLEOTIDE SEQUENCE [LARGE SCALE GENOMIC DNA]</scope>
    <source>
        <strain evidence="3 4">T1</strain>
    </source>
</reference>
<dbReference type="InterPro" id="IPR050546">
    <property type="entry name" value="Glycosyl_Hydrlase_16"/>
</dbReference>
<dbReference type="SUPFAM" id="SSF49899">
    <property type="entry name" value="Concanavalin A-like lectins/glucanases"/>
    <property type="match status" value="1"/>
</dbReference>
<dbReference type="RefSeq" id="WP_161746709.1">
    <property type="nucleotide sequence ID" value="NZ_JAAAMV010000029.1"/>
</dbReference>
<dbReference type="InterPro" id="IPR000757">
    <property type="entry name" value="Beta-glucanase-like"/>
</dbReference>
<sequence>MRPTSAPGRQLPQAIGAVTGERTQAMERDLPQDRNPHSKEMIELTNNAITRWTAVLLTAVLLLSGLIPGTVRSAGADPLPGENLTTVDAASIPYTGQWTGNTTQTAFTFTGSMWWSDAWSWMYDNVSNLNEAVTFHFTGDYVALNMTKHAQGGIVKVYVDGVLKSTVDTVNPTWVESAKVFEATGLTNAAHTLKVEVAGKSIAGDAYVLIKSFAYGTPPAPNLDPPPAPAPNHTLVNAAAVPNSGQWTGNASQTAFTFTGTGWWSDSWSWMYDNVANANDAVQYQFMGNSIALYMTKHAQGGKVNIYVDGTLKTTVDTANAGWVESAKVYELTGLTQGAHSIKVEVAGKSIAGDAYVLIKAFDYGTQPSGNYDPPPAPAAGHTLVDATAVPNAGQWTANAAQTAFAFTGTGWWSDGWSWMYDNVANANDAVQYNFTGNSIMLYLTKHAQGGKANIYVDGTLKTTVDTANPTWVESAKVYELTGLAQGAHSIKVEVAGKSIAGDAYVLIKAFDYGSQPANPDPDPDKVTVNADSNPHAGAWTTNAAEPEFTFNGAGWWSDNWSWMYDNVDNADDSVDFHFTGTTIALYMTKQPQGGIVKVYIDGLLESTIDTYNATWVDSANVFEETGLPAGSHTLTVKVSGKSVSGSAYVLIKAFEYTPSEGGGTSPYKFKLITVTSPTYYAAINGQVGVTFYAPGFTSASAESLHAPDGGHTNPYGYMKPLTSSTIALDQNDNGRGTFTFNAADFPKGPVAIHIKAWNANNESDDSYLQLVNNAGAAWNGGPANTRNTVPAALGAHGLTMQQVFLDDFTTMPTISYTGAGADKYAAAKPDPSGWPEYADAKFTPPNYSYGSAVSNYSPFSIVDSDYMKIETKDWGTVIEPNWGQTYTTGFLASMGTDGSGFTTKPGAAQYFETRLFLPPNPGLWPAFWTLTPNDPNGRPGNDELDVLEAYMGGNPTTTTYNHHTWGDGYGGIHTGGTASTDDYGSAVNLAEGWHTYGMLVTEDTTYYYFDDQYIPGSSHATLDRSWTVGNYFMINNAFRKSDSDSYRGGFNRYGNTGEMYVDWVRVFQVQNAGFTPMFSKAEATPGGTVSIDVLRDAAAQALSGTYNLTLPTGWSIVSGGSFASGHSKDTIVLSVPAGFQQFQGTIGITPVSGGTSYPAKNVSFTTKGLFGTEISPSANASGGYDLNFKYSNHAASATTNIVITATGPNGWTQTKTIASVGANASQTAVFTIPTLDSYATGSFTFHAVINGGYAFDVQRPISALTARKTASPITIDGTIHASEWTGATDIVLNQASQASGTWGGVNDQSATAKVKWDDDYLYLAVQVKDDIHAMPQANIVDAWAGDSLQVSFDPARVNGPVAGGAHLSFTAALNSATGAYGIAVDRTDYPGLGFSYGQLLTRSHSFVKRDEAAKTTTYTLAFDWDDIRPAAYAGAKDLGLSFVVNDSDGSGRKGWLSYMGGIANGKDPAQFGDLILAN</sequence>
<dbReference type="Gene3D" id="2.60.120.200">
    <property type="match status" value="1"/>
</dbReference>
<evidence type="ECO:0000259" key="2">
    <source>
        <dbReference type="PROSITE" id="PS51762"/>
    </source>
</evidence>
<comment type="caution">
    <text evidence="3">The sequence shown here is derived from an EMBL/GenBank/DDBJ whole genome shotgun (WGS) entry which is preliminary data.</text>
</comment>
<dbReference type="InterPro" id="IPR013320">
    <property type="entry name" value="ConA-like_dom_sf"/>
</dbReference>
<dbReference type="Pfam" id="PF06452">
    <property type="entry name" value="CBM9_1"/>
    <property type="match status" value="1"/>
</dbReference>
<dbReference type="Proteomes" id="UP000665561">
    <property type="component" value="Unassembled WGS sequence"/>
</dbReference>
<evidence type="ECO:0000313" key="4">
    <source>
        <dbReference type="Proteomes" id="UP000665561"/>
    </source>
</evidence>
<dbReference type="PANTHER" id="PTHR10963">
    <property type="entry name" value="GLYCOSYL HYDROLASE-RELATED"/>
    <property type="match status" value="1"/>
</dbReference>
<dbReference type="PROSITE" id="PS51762">
    <property type="entry name" value="GH16_2"/>
    <property type="match status" value="1"/>
</dbReference>